<sequence>MRLGPALQLILTLGFAPLTALADDAGAVLVGVFEWEAPQGWFGGLSGLELSEDGTALTAITDRGRILFARISRDEERISGVEILRSNHLRLQNGRSLIGLTADSEGLAIAPDGTIFVSFEHVHRVARYPEATATAEGLPRPPALRALRGNAGLEALAMDAMGRLYTLPEKAFDDQGRIPVYRWDGAAWSMPFALPGMGGFLPVGADFGPDGRLYLLERDFNLFGFRSRVRSWQIIEDGAGDEKLHLETERRTHDNLEGISVWRDAIGRIRLTMVSDDNFMVFQRSELVEYALPERLAQSRASR</sequence>
<protein>
    <submittedName>
        <fullName evidence="3">Esterase-like activity of phytase family protein</fullName>
    </submittedName>
</protein>
<evidence type="ECO:0000313" key="3">
    <source>
        <dbReference type="EMBL" id="MBJ6372048.1"/>
    </source>
</evidence>
<keyword evidence="1" id="KW-0732">Signal</keyword>
<gene>
    <name evidence="3" type="ORF">JF290_10975</name>
</gene>
<dbReference type="SUPFAM" id="SSF101898">
    <property type="entry name" value="NHL repeat"/>
    <property type="match status" value="1"/>
</dbReference>
<reference evidence="3" key="1">
    <citation type="submission" date="2020-12" db="EMBL/GenBank/DDBJ databases">
        <title>Sedimentitalea sp. nov., isolated from sand in Incheon.</title>
        <authorList>
            <person name="Kim W."/>
        </authorList>
    </citation>
    <scope>NUCLEOTIDE SEQUENCE</scope>
    <source>
        <strain evidence="3">CAU 1593</strain>
    </source>
</reference>
<dbReference type="InterPro" id="IPR027372">
    <property type="entry name" value="Phytase-like_dom"/>
</dbReference>
<organism evidence="3 4">
    <name type="scientific">Sedimentitalea arenosa</name>
    <dbReference type="NCBI Taxonomy" id="2798803"/>
    <lineage>
        <taxon>Bacteria</taxon>
        <taxon>Pseudomonadati</taxon>
        <taxon>Pseudomonadota</taxon>
        <taxon>Alphaproteobacteria</taxon>
        <taxon>Rhodobacterales</taxon>
        <taxon>Paracoccaceae</taxon>
        <taxon>Sedimentitalea</taxon>
    </lineage>
</organism>
<evidence type="ECO:0000256" key="1">
    <source>
        <dbReference type="SAM" id="SignalP"/>
    </source>
</evidence>
<name>A0A8J7IKV4_9RHOB</name>
<keyword evidence="4" id="KW-1185">Reference proteome</keyword>
<dbReference type="Pfam" id="PF13449">
    <property type="entry name" value="Phytase-like"/>
    <property type="match status" value="1"/>
</dbReference>
<comment type="caution">
    <text evidence="3">The sequence shown here is derived from an EMBL/GenBank/DDBJ whole genome shotgun (WGS) entry which is preliminary data.</text>
</comment>
<evidence type="ECO:0000259" key="2">
    <source>
        <dbReference type="Pfam" id="PF13449"/>
    </source>
</evidence>
<dbReference type="EMBL" id="JAELVR010000007">
    <property type="protein sequence ID" value="MBJ6372048.1"/>
    <property type="molecule type" value="Genomic_DNA"/>
</dbReference>
<accession>A0A8J7IKV4</accession>
<dbReference type="AlphaFoldDB" id="A0A8J7IKV4"/>
<dbReference type="PIRSF" id="PIRSF031900">
    <property type="entry name" value="UCP031900"/>
    <property type="match status" value="1"/>
</dbReference>
<proteinExistence type="predicted"/>
<evidence type="ECO:0000313" key="4">
    <source>
        <dbReference type="Proteomes" id="UP000619079"/>
    </source>
</evidence>
<feature type="domain" description="Phytase-like" evidence="2">
    <location>
        <begin position="41"/>
        <end position="279"/>
    </location>
</feature>
<dbReference type="RefSeq" id="WP_199024931.1">
    <property type="nucleotide sequence ID" value="NZ_JAELVR010000007.1"/>
</dbReference>
<dbReference type="InterPro" id="IPR014567">
    <property type="entry name" value="UCP031900"/>
</dbReference>
<dbReference type="Proteomes" id="UP000619079">
    <property type="component" value="Unassembled WGS sequence"/>
</dbReference>
<feature type="chain" id="PRO_5035205000" evidence="1">
    <location>
        <begin position="23"/>
        <end position="303"/>
    </location>
</feature>
<feature type="signal peptide" evidence="1">
    <location>
        <begin position="1"/>
        <end position="22"/>
    </location>
</feature>